<evidence type="ECO:0000256" key="7">
    <source>
        <dbReference type="ARBA" id="ARBA00023136"/>
    </source>
</evidence>
<feature type="transmembrane region" description="Helical" evidence="8">
    <location>
        <begin position="32"/>
        <end position="54"/>
    </location>
</feature>
<dbReference type="PANTHER" id="PTHR30472">
    <property type="entry name" value="FERRIC ENTEROBACTIN TRANSPORT SYSTEM PERMEASE PROTEIN"/>
    <property type="match status" value="1"/>
</dbReference>
<dbReference type="Gene3D" id="1.10.3470.10">
    <property type="entry name" value="ABC transporter involved in vitamin B12 uptake, BtuC"/>
    <property type="match status" value="1"/>
</dbReference>
<dbReference type="GO" id="GO:0033214">
    <property type="term" value="P:siderophore-iron import into cell"/>
    <property type="evidence" value="ECO:0007669"/>
    <property type="project" value="TreeGrafter"/>
</dbReference>
<accession>A0A3N1ZVN8</accession>
<feature type="transmembrane region" description="Helical" evidence="8">
    <location>
        <begin position="312"/>
        <end position="330"/>
    </location>
</feature>
<reference evidence="9 10" key="1">
    <citation type="submission" date="2018-11" db="EMBL/GenBank/DDBJ databases">
        <title>Sequencing the genomes of 1000 actinobacteria strains.</title>
        <authorList>
            <person name="Klenk H.-P."/>
        </authorList>
    </citation>
    <scope>NUCLEOTIDE SEQUENCE [LARGE SCALE GENOMIC DNA]</scope>
    <source>
        <strain evidence="9 10">DSM 10546</strain>
    </source>
</reference>
<evidence type="ECO:0000256" key="5">
    <source>
        <dbReference type="ARBA" id="ARBA00022692"/>
    </source>
</evidence>
<dbReference type="InterPro" id="IPR000522">
    <property type="entry name" value="ABC_transptr_permease_BtuC"/>
</dbReference>
<feature type="transmembrane region" description="Helical" evidence="8">
    <location>
        <begin position="66"/>
        <end position="85"/>
    </location>
</feature>
<keyword evidence="6 8" id="KW-1133">Transmembrane helix</keyword>
<comment type="similarity">
    <text evidence="2">Belongs to the binding-protein-dependent transport system permease family. FecCD subfamily.</text>
</comment>
<feature type="transmembrane region" description="Helical" evidence="8">
    <location>
        <begin position="284"/>
        <end position="306"/>
    </location>
</feature>
<protein>
    <submittedName>
        <fullName evidence="9">Iron complex transport system permease protein</fullName>
    </submittedName>
</protein>
<evidence type="ECO:0000256" key="2">
    <source>
        <dbReference type="ARBA" id="ARBA00007935"/>
    </source>
</evidence>
<keyword evidence="4" id="KW-1003">Cell membrane</keyword>
<evidence type="ECO:0000256" key="8">
    <source>
        <dbReference type="SAM" id="Phobius"/>
    </source>
</evidence>
<feature type="transmembrane region" description="Helical" evidence="8">
    <location>
        <begin position="153"/>
        <end position="175"/>
    </location>
</feature>
<evidence type="ECO:0000256" key="3">
    <source>
        <dbReference type="ARBA" id="ARBA00022448"/>
    </source>
</evidence>
<dbReference type="EMBL" id="RKHG01000001">
    <property type="protein sequence ID" value="ROR54913.1"/>
    <property type="molecule type" value="Genomic_DNA"/>
</dbReference>
<keyword evidence="5 8" id="KW-0812">Transmembrane</keyword>
<feature type="transmembrane region" description="Helical" evidence="8">
    <location>
        <begin position="241"/>
        <end position="272"/>
    </location>
</feature>
<comment type="caution">
    <text evidence="9">The sequence shown here is derived from an EMBL/GenBank/DDBJ whole genome shotgun (WGS) entry which is preliminary data.</text>
</comment>
<evidence type="ECO:0000313" key="10">
    <source>
        <dbReference type="Proteomes" id="UP000275749"/>
    </source>
</evidence>
<evidence type="ECO:0000256" key="4">
    <source>
        <dbReference type="ARBA" id="ARBA00022475"/>
    </source>
</evidence>
<name>A0A3N1ZVN8_9ACTN</name>
<keyword evidence="3" id="KW-0813">Transport</keyword>
<dbReference type="Proteomes" id="UP000275749">
    <property type="component" value="Unassembled WGS sequence"/>
</dbReference>
<dbReference type="SUPFAM" id="SSF81345">
    <property type="entry name" value="ABC transporter involved in vitamin B12 uptake, BtuC"/>
    <property type="match status" value="1"/>
</dbReference>
<evidence type="ECO:0000256" key="1">
    <source>
        <dbReference type="ARBA" id="ARBA00004651"/>
    </source>
</evidence>
<evidence type="ECO:0000256" key="6">
    <source>
        <dbReference type="ARBA" id="ARBA00022989"/>
    </source>
</evidence>
<feature type="transmembrane region" description="Helical" evidence="8">
    <location>
        <begin position="105"/>
        <end position="124"/>
    </location>
</feature>
<feature type="transmembrane region" description="Helical" evidence="8">
    <location>
        <begin position="131"/>
        <end position="147"/>
    </location>
</feature>
<feature type="transmembrane region" description="Helical" evidence="8">
    <location>
        <begin position="201"/>
        <end position="221"/>
    </location>
</feature>
<dbReference type="GO" id="GO:0022857">
    <property type="term" value="F:transmembrane transporter activity"/>
    <property type="evidence" value="ECO:0007669"/>
    <property type="project" value="InterPro"/>
</dbReference>
<evidence type="ECO:0000313" key="9">
    <source>
        <dbReference type="EMBL" id="ROR54913.1"/>
    </source>
</evidence>
<proteinExistence type="inferred from homology"/>
<comment type="subcellular location">
    <subcellularLocation>
        <location evidence="1">Cell membrane</location>
        <topology evidence="1">Multi-pass membrane protein</topology>
    </subcellularLocation>
</comment>
<dbReference type="AlphaFoldDB" id="A0A3N1ZVN8"/>
<dbReference type="Pfam" id="PF01032">
    <property type="entry name" value="FecCD"/>
    <property type="match status" value="1"/>
</dbReference>
<dbReference type="PANTHER" id="PTHR30472:SF27">
    <property type="entry name" value="PETROBACTIN IMPORT SYSTEM PERMEASE PROTEIN YCLN"/>
    <property type="match status" value="1"/>
</dbReference>
<sequence>MTLAPTLVRSDRIPSRTGVEPVLRPVGRGAGLAMSVALACLVLLSAASLVVGVADLDSNVLLHSRVPRTLALVLAGSALAVSGQIMQLLTRNVFVEPSTAGTMEFATAGLLVSALFFPGAPVVVKMCYGAVAALIGTAVFLRVLAAVPLKDMLVTPLVGMMLGGVVSAGVTFVAYRADLVQSLSSWTTGDFSAILAGRYELLWIAGGLTLLASLLADRFTVAGMGEAFTTNLGLDHRRTVMIGMSVVAVVSATVVVTVGALPFLGLVVPNIVRNTIGDNCRRAVPWVAVLGAGFVLACDLVSRLVIHPFEMPIGTVMGVVGAVAFLVILLRGRR</sequence>
<organism evidence="9 10">
    <name type="scientific">Luteococcus japonicus</name>
    <dbReference type="NCBI Taxonomy" id="33984"/>
    <lineage>
        <taxon>Bacteria</taxon>
        <taxon>Bacillati</taxon>
        <taxon>Actinomycetota</taxon>
        <taxon>Actinomycetes</taxon>
        <taxon>Propionibacteriales</taxon>
        <taxon>Propionibacteriaceae</taxon>
        <taxon>Luteococcus</taxon>
    </lineage>
</organism>
<dbReference type="GO" id="GO:0005886">
    <property type="term" value="C:plasma membrane"/>
    <property type="evidence" value="ECO:0007669"/>
    <property type="project" value="UniProtKB-SubCell"/>
</dbReference>
<dbReference type="InterPro" id="IPR037294">
    <property type="entry name" value="ABC_BtuC-like"/>
</dbReference>
<gene>
    <name evidence="9" type="ORF">EDD41_2147</name>
</gene>
<dbReference type="CDD" id="cd06550">
    <property type="entry name" value="TM_ABC_iron-siderophores_like"/>
    <property type="match status" value="1"/>
</dbReference>
<keyword evidence="7 8" id="KW-0472">Membrane</keyword>